<proteinExistence type="predicted"/>
<dbReference type="KEGG" id="gax:Pan161_51580"/>
<dbReference type="PROSITE" id="PS51318">
    <property type="entry name" value="TAT"/>
    <property type="match status" value="1"/>
</dbReference>
<organism evidence="1 2">
    <name type="scientific">Gimesia algae</name>
    <dbReference type="NCBI Taxonomy" id="2527971"/>
    <lineage>
        <taxon>Bacteria</taxon>
        <taxon>Pseudomonadati</taxon>
        <taxon>Planctomycetota</taxon>
        <taxon>Planctomycetia</taxon>
        <taxon>Planctomycetales</taxon>
        <taxon>Planctomycetaceae</taxon>
        <taxon>Gimesia</taxon>
    </lineage>
</organism>
<dbReference type="InterPro" id="IPR010869">
    <property type="entry name" value="DUF1501"/>
</dbReference>
<dbReference type="PANTHER" id="PTHR43737:SF1">
    <property type="entry name" value="DUF1501 DOMAIN-CONTAINING PROTEIN"/>
    <property type="match status" value="1"/>
</dbReference>
<dbReference type="EMBL" id="CP036343">
    <property type="protein sequence ID" value="QDT93478.1"/>
    <property type="molecule type" value="Genomic_DNA"/>
</dbReference>
<evidence type="ECO:0000313" key="1">
    <source>
        <dbReference type="EMBL" id="QDT93478.1"/>
    </source>
</evidence>
<dbReference type="PANTHER" id="PTHR43737">
    <property type="entry name" value="BLL7424 PROTEIN"/>
    <property type="match status" value="1"/>
</dbReference>
<dbReference type="RefSeq" id="WP_232103479.1">
    <property type="nucleotide sequence ID" value="NZ_CP036343.1"/>
</dbReference>
<name>A0A517VKD7_9PLAN</name>
<dbReference type="AlphaFoldDB" id="A0A517VKD7"/>
<keyword evidence="2" id="KW-1185">Reference proteome</keyword>
<dbReference type="SUPFAM" id="SSF53649">
    <property type="entry name" value="Alkaline phosphatase-like"/>
    <property type="match status" value="1"/>
</dbReference>
<evidence type="ECO:0000313" key="2">
    <source>
        <dbReference type="Proteomes" id="UP000316855"/>
    </source>
</evidence>
<sequence>MGRQNNSLCCPGHLPVMNRRRFLQNTSAGFGWLALAGLLGKQVQAASKSALPQFAAQVKNVIFCFMDGGPSHVDTFDPKPALKTHEGKAIGKEAVSKRSQSNASRVWLGSPWEFRQRGESGLWVSDLFPHLASIADELCVVRSMVGELPLHGQQNLLLHTGRIIGQAPSMGAWVSYGLGTENKNLPAYVVLNNDWVPNGGLENFGSSFLPATHQATLVRAKGSPVDNIQPADSLPLQKRKLALLAEQDLTFAAQASEASPIESAIANYETAFRMQTLVPEVADISREPLHIQREYGVNSKDEHQHYYATQALRARRLVEAGVRFVEITCPSFDSNNSPWDQHGLLKRNHEKNARITEQSVAALILDLKRRGLLDETLVVWAGEMGRTPHTPKVTSTCGRDHHVNGYSLFMAGGGLKGGMTFGETDEFGNSVVEHPLTIHDIHATILDQLGIDHESLTFRQGGRDHRLTDVHGHVIQEILS</sequence>
<dbReference type="InterPro" id="IPR017850">
    <property type="entry name" value="Alkaline_phosphatase_core_sf"/>
</dbReference>
<dbReference type="Pfam" id="PF07394">
    <property type="entry name" value="DUF1501"/>
    <property type="match status" value="1"/>
</dbReference>
<protein>
    <recommendedName>
        <fullName evidence="3">Sulfatase</fullName>
    </recommendedName>
</protein>
<reference evidence="1 2" key="1">
    <citation type="submission" date="2019-02" db="EMBL/GenBank/DDBJ databases">
        <title>Deep-cultivation of Planctomycetes and their phenomic and genomic characterization uncovers novel biology.</title>
        <authorList>
            <person name="Wiegand S."/>
            <person name="Jogler M."/>
            <person name="Boedeker C."/>
            <person name="Pinto D."/>
            <person name="Vollmers J."/>
            <person name="Rivas-Marin E."/>
            <person name="Kohn T."/>
            <person name="Peeters S.H."/>
            <person name="Heuer A."/>
            <person name="Rast P."/>
            <person name="Oberbeckmann S."/>
            <person name="Bunk B."/>
            <person name="Jeske O."/>
            <person name="Meyerdierks A."/>
            <person name="Storesund J.E."/>
            <person name="Kallscheuer N."/>
            <person name="Luecker S."/>
            <person name="Lage O.M."/>
            <person name="Pohl T."/>
            <person name="Merkel B.J."/>
            <person name="Hornburger P."/>
            <person name="Mueller R.-W."/>
            <person name="Bruemmer F."/>
            <person name="Labrenz M."/>
            <person name="Spormann A.M."/>
            <person name="Op den Camp H."/>
            <person name="Overmann J."/>
            <person name="Amann R."/>
            <person name="Jetten M.S.M."/>
            <person name="Mascher T."/>
            <person name="Medema M.H."/>
            <person name="Devos D.P."/>
            <person name="Kaster A.-K."/>
            <person name="Ovreas L."/>
            <person name="Rohde M."/>
            <person name="Galperin M.Y."/>
            <person name="Jogler C."/>
        </authorList>
    </citation>
    <scope>NUCLEOTIDE SEQUENCE [LARGE SCALE GENOMIC DNA]</scope>
    <source>
        <strain evidence="1 2">Pan161</strain>
    </source>
</reference>
<dbReference type="Proteomes" id="UP000316855">
    <property type="component" value="Chromosome"/>
</dbReference>
<evidence type="ECO:0008006" key="3">
    <source>
        <dbReference type="Google" id="ProtNLM"/>
    </source>
</evidence>
<dbReference type="InterPro" id="IPR006311">
    <property type="entry name" value="TAT_signal"/>
</dbReference>
<gene>
    <name evidence="1" type="ORF">Pan161_51580</name>
</gene>
<accession>A0A517VKD7</accession>